<evidence type="ECO:0000256" key="1">
    <source>
        <dbReference type="ARBA" id="ARBA00000185"/>
    </source>
</evidence>
<dbReference type="GO" id="GO:0003918">
    <property type="term" value="F:DNA topoisomerase type II (double strand cut, ATP-hydrolyzing) activity"/>
    <property type="evidence" value="ECO:0007669"/>
    <property type="project" value="UniProtKB-EC"/>
</dbReference>
<dbReference type="OrthoDB" id="9806486at2"/>
<dbReference type="PANTHER" id="PTHR43493">
    <property type="entry name" value="DNA GYRASE/TOPOISOMERASE SUBUNIT A"/>
    <property type="match status" value="1"/>
</dbReference>
<dbReference type="NCBIfam" id="NF007209">
    <property type="entry name" value="PRK09631.1"/>
    <property type="match status" value="1"/>
</dbReference>
<dbReference type="RefSeq" id="WP_113949437.1">
    <property type="nucleotide sequence ID" value="NZ_QNQU01000011.1"/>
</dbReference>
<keyword evidence="3 6" id="KW-0799">Topoisomerase</keyword>
<feature type="domain" description="Topo IIA-type catalytic" evidence="9">
    <location>
        <begin position="41"/>
        <end position="439"/>
    </location>
</feature>
<dbReference type="PROSITE" id="PS52040">
    <property type="entry name" value="TOPO_IIA"/>
    <property type="match status" value="1"/>
</dbReference>
<reference evidence="10 11" key="1">
    <citation type="submission" date="2018-07" db="EMBL/GenBank/DDBJ databases">
        <title>A draft genome of a endophytic bacteria, a new species of Pedobacter.</title>
        <authorList>
            <person name="Zhang Z.D."/>
            <person name="Chen Z.J."/>
        </authorList>
    </citation>
    <scope>NUCLEOTIDE SEQUENCE [LARGE SCALE GENOMIC DNA]</scope>
    <source>
        <strain evidence="10 11">RS10</strain>
    </source>
</reference>
<evidence type="ECO:0000256" key="2">
    <source>
        <dbReference type="ARBA" id="ARBA00008263"/>
    </source>
</evidence>
<dbReference type="InterPro" id="IPR050220">
    <property type="entry name" value="Type_II_DNA_Topoisomerases"/>
</dbReference>
<evidence type="ECO:0000256" key="4">
    <source>
        <dbReference type="ARBA" id="ARBA00023125"/>
    </source>
</evidence>
<feature type="compositionally biased region" description="Acidic residues" evidence="8">
    <location>
        <begin position="831"/>
        <end position="883"/>
    </location>
</feature>
<dbReference type="EMBL" id="QNQU01000011">
    <property type="protein sequence ID" value="RBQ06184.1"/>
    <property type="molecule type" value="Genomic_DNA"/>
</dbReference>
<dbReference type="InterPro" id="IPR013757">
    <property type="entry name" value="Topo_IIA_A_a_sf"/>
</dbReference>
<dbReference type="SMART" id="SM00434">
    <property type="entry name" value="TOP4c"/>
    <property type="match status" value="1"/>
</dbReference>
<evidence type="ECO:0000313" key="10">
    <source>
        <dbReference type="EMBL" id="RBQ06184.1"/>
    </source>
</evidence>
<comment type="catalytic activity">
    <reaction evidence="1 6">
        <text>ATP-dependent breakage, passage and rejoining of double-stranded DNA.</text>
        <dbReference type="EC" id="5.6.2.2"/>
    </reaction>
</comment>
<evidence type="ECO:0000256" key="3">
    <source>
        <dbReference type="ARBA" id="ARBA00023029"/>
    </source>
</evidence>
<dbReference type="InterPro" id="IPR013760">
    <property type="entry name" value="Topo_IIA-like_dom_sf"/>
</dbReference>
<comment type="caution">
    <text evidence="10">The sequence shown here is derived from an EMBL/GenBank/DDBJ whole genome shotgun (WGS) entry which is preliminary data.</text>
</comment>
<evidence type="ECO:0000256" key="6">
    <source>
        <dbReference type="PROSITE-ProRule" id="PRU01384"/>
    </source>
</evidence>
<dbReference type="GO" id="GO:0009330">
    <property type="term" value="C:DNA topoisomerase type II (double strand cut, ATP-hydrolyzing) complex"/>
    <property type="evidence" value="ECO:0007669"/>
    <property type="project" value="TreeGrafter"/>
</dbReference>
<gene>
    <name evidence="10" type="ORF">DRW42_13905</name>
</gene>
<comment type="similarity">
    <text evidence="2">Belongs to the type II topoisomerase GyrA/ParC subunit family.</text>
</comment>
<dbReference type="Gene3D" id="3.30.1360.40">
    <property type="match status" value="1"/>
</dbReference>
<feature type="compositionally biased region" description="Basic and acidic residues" evidence="8">
    <location>
        <begin position="920"/>
        <end position="948"/>
    </location>
</feature>
<dbReference type="Proteomes" id="UP000252081">
    <property type="component" value="Unassembled WGS sequence"/>
</dbReference>
<dbReference type="PANTHER" id="PTHR43493:SF5">
    <property type="entry name" value="DNA GYRASE SUBUNIT A, CHLOROPLASTIC_MITOCHONDRIAL"/>
    <property type="match status" value="1"/>
</dbReference>
<dbReference type="GO" id="GO:0006265">
    <property type="term" value="P:DNA topological change"/>
    <property type="evidence" value="ECO:0007669"/>
    <property type="project" value="UniProtKB-UniRule"/>
</dbReference>
<dbReference type="GO" id="GO:0005737">
    <property type="term" value="C:cytoplasm"/>
    <property type="evidence" value="ECO:0007669"/>
    <property type="project" value="TreeGrafter"/>
</dbReference>
<dbReference type="AlphaFoldDB" id="A0A366KYP1"/>
<dbReference type="GO" id="GO:0005524">
    <property type="term" value="F:ATP binding"/>
    <property type="evidence" value="ECO:0007669"/>
    <property type="project" value="InterPro"/>
</dbReference>
<keyword evidence="11" id="KW-1185">Reference proteome</keyword>
<keyword evidence="7" id="KW-0175">Coiled coil</keyword>
<dbReference type="Gene3D" id="3.90.199.10">
    <property type="entry name" value="Topoisomerase II, domain 5"/>
    <property type="match status" value="1"/>
</dbReference>
<dbReference type="InterPro" id="IPR013758">
    <property type="entry name" value="Topo_IIA_A/C_ab"/>
</dbReference>
<dbReference type="NCBIfam" id="NF009397">
    <property type="entry name" value="PRK12758.1"/>
    <property type="match status" value="1"/>
</dbReference>
<evidence type="ECO:0000313" key="11">
    <source>
        <dbReference type="Proteomes" id="UP000252081"/>
    </source>
</evidence>
<keyword evidence="5 6" id="KW-0413">Isomerase</keyword>
<feature type="region of interest" description="Disordered" evidence="8">
    <location>
        <begin position="830"/>
        <end position="967"/>
    </location>
</feature>
<evidence type="ECO:0000259" key="9">
    <source>
        <dbReference type="PROSITE" id="PS52040"/>
    </source>
</evidence>
<feature type="active site" description="O-(5'-phospho-DNA)-tyrosine intermediate" evidence="6">
    <location>
        <position position="122"/>
    </location>
</feature>
<evidence type="ECO:0000256" key="5">
    <source>
        <dbReference type="ARBA" id="ARBA00023235"/>
    </source>
</evidence>
<dbReference type="SUPFAM" id="SSF56719">
    <property type="entry name" value="Type II DNA topoisomerase"/>
    <property type="match status" value="1"/>
</dbReference>
<accession>A0A366KYP1</accession>
<proteinExistence type="inferred from homology"/>
<keyword evidence="4 6" id="KW-0238">DNA-binding</keyword>
<feature type="compositionally biased region" description="Basic and acidic residues" evidence="8">
    <location>
        <begin position="884"/>
        <end position="913"/>
    </location>
</feature>
<sequence>MSEELDQNVNEEHKHTITPINGLYENWFLDYASYVILDRAVPHIHDGLKPVQRRIMHSLKEMDDGRFNKAANVIGNTMKYHPHGDASIGDAMVQIGQKDLLIDMQGNWGDPVTGDSAAAPRYIEARLSKFANEVVFNPDTTEWQLSYDGRNNEPITLPVKFPLLLAQGAEGIAVGLATKVMPHNFIELLDASIEALQGVRPNILPDFFTGGMADFSNYNEGQRGGKIRVRAKITEKDKKTLVITEVPFSTTTGSVIDSILSANDKGKIKIKKIEDNTAANVEIVVHLAPGISPDVTIDALYAFTACEVSISPNTCIIQGDKPHFLSVNDILIENTKHTKSLLKKELEIRLHELQEKIFFSSLLKIFIQEGMYKNPEYENSSNFETVVEVLHILFDPFKPSLYREILPEDFKKLIDKPMSSITRFDVKKADEQMKNLEDEIKVVKNHLKHLTDYAIAWYQKLKDKYGKGRERKTEIRLFDRVEASKVALANVKLYMNKEDGFIGTGSGLKKDIHVADCSDIDEVIVFREDGKCIITKVADKTFVGKNIIHAQVFKKNDERTIYNMIYKDGASGTAYIKRFAVVGVTRDKEYDLTKGSKGSKVLYFTPNPNGEAEVVNVALKPHSKLRKLQFDLDFAEVAIKGRGSQGNIVSKYPVKKIVLKSKGVSTLSGLKIWYDDLLKRLNVDGRGKYLGEFDGDDRILQVHKDGYYELSSFELSNHFDDGLLLIEKFNPEKTFAAVHFEGKAQNYFIKRFVFELQANGRKTIFISEEQKSKLLYLTSNPGAKVIVDVLKGKTQIPETLDLTLAELIDVKGLKANGNRLSPHDIQKVTLEEPEIVEEEVEEPVADGGEDDGLVDEENASEENTLEEETPVDAETETEVTDAEITEKPVAEKPKPKFERTEPVAKTEKPEATEKPVTVKPKPEPVKKEEAKAEEKPETEEKTAKKVDFEITNPDDIDMDDKGQLGLF</sequence>
<evidence type="ECO:0000256" key="8">
    <source>
        <dbReference type="SAM" id="MobiDB-lite"/>
    </source>
</evidence>
<name>A0A366KYP1_9SPHI</name>
<dbReference type="GO" id="GO:0003677">
    <property type="term" value="F:DNA binding"/>
    <property type="evidence" value="ECO:0007669"/>
    <property type="project" value="UniProtKB-UniRule"/>
</dbReference>
<dbReference type="Pfam" id="PF00521">
    <property type="entry name" value="DNA_topoisoIV"/>
    <property type="match status" value="1"/>
</dbReference>
<organism evidence="10 11">
    <name type="scientific">Pedobacter miscanthi</name>
    <dbReference type="NCBI Taxonomy" id="2259170"/>
    <lineage>
        <taxon>Bacteria</taxon>
        <taxon>Pseudomonadati</taxon>
        <taxon>Bacteroidota</taxon>
        <taxon>Sphingobacteriia</taxon>
        <taxon>Sphingobacteriales</taxon>
        <taxon>Sphingobacteriaceae</taxon>
        <taxon>Pedobacter</taxon>
    </lineage>
</organism>
<protein>
    <submittedName>
        <fullName evidence="10">DNA gyrase/topoisomerase IV subunit A</fullName>
    </submittedName>
</protein>
<dbReference type="Gene3D" id="1.10.268.10">
    <property type="entry name" value="Topoisomerase, domain 3"/>
    <property type="match status" value="1"/>
</dbReference>
<dbReference type="InterPro" id="IPR002205">
    <property type="entry name" value="Topo_IIA_dom_A"/>
</dbReference>
<feature type="coiled-coil region" evidence="7">
    <location>
        <begin position="426"/>
        <end position="453"/>
    </location>
</feature>
<evidence type="ECO:0000256" key="7">
    <source>
        <dbReference type="SAM" id="Coils"/>
    </source>
</evidence>